<feature type="domain" description="VWFA" evidence="2">
    <location>
        <begin position="290"/>
        <end position="465"/>
    </location>
</feature>
<evidence type="ECO:0000313" key="4">
    <source>
        <dbReference type="EMBL" id="VEH08452.1"/>
    </source>
</evidence>
<organism evidence="3 5">
    <name type="scientific">Corynebacterium kutscheri</name>
    <dbReference type="NCBI Taxonomy" id="35755"/>
    <lineage>
        <taxon>Bacteria</taxon>
        <taxon>Bacillati</taxon>
        <taxon>Actinomycetota</taxon>
        <taxon>Actinomycetes</taxon>
        <taxon>Mycobacteriales</taxon>
        <taxon>Corynebacteriaceae</taxon>
        <taxon>Corynebacterium</taxon>
    </lineage>
</organism>
<evidence type="ECO:0000313" key="6">
    <source>
        <dbReference type="Proteomes" id="UP000271380"/>
    </source>
</evidence>
<dbReference type="SUPFAM" id="SSF53300">
    <property type="entry name" value="vWA-like"/>
    <property type="match status" value="1"/>
</dbReference>
<evidence type="ECO:0000313" key="3">
    <source>
        <dbReference type="EMBL" id="AKE41176.1"/>
    </source>
</evidence>
<dbReference type="Gene3D" id="3.40.50.410">
    <property type="entry name" value="von Willebrand factor, type A domain"/>
    <property type="match status" value="1"/>
</dbReference>
<keyword evidence="5" id="KW-1185">Reference proteome</keyword>
<gene>
    <name evidence="4" type="ORF">NCTC949_01566</name>
    <name evidence="3" type="ORF">UL82_05000</name>
</gene>
<dbReference type="InterPro" id="IPR002035">
    <property type="entry name" value="VWF_A"/>
</dbReference>
<dbReference type="OrthoDB" id="4427980at2"/>
<dbReference type="AlphaFoldDB" id="A0A0F6TDG9"/>
<dbReference type="PROSITE" id="PS50234">
    <property type="entry name" value="VWFA"/>
    <property type="match status" value="1"/>
</dbReference>
<dbReference type="KEGG" id="cku:UL82_05000"/>
<dbReference type="EMBL" id="LR134377">
    <property type="protein sequence ID" value="VEH08452.1"/>
    <property type="molecule type" value="Genomic_DNA"/>
</dbReference>
<evidence type="ECO:0000256" key="1">
    <source>
        <dbReference type="SAM" id="Phobius"/>
    </source>
</evidence>
<accession>A0A0F6TDG9</accession>
<dbReference type="HOGENOM" id="CLU_554038_0_0_11"/>
<dbReference type="Pfam" id="PF00092">
    <property type="entry name" value="VWA"/>
    <property type="match status" value="1"/>
</dbReference>
<reference evidence="3 5" key="1">
    <citation type="journal article" date="2015" name="Genome Announc.">
        <title>Complete Genome Sequence of Corynebacterium kutscheri DSM 20755, a Corynebacterial Type Strain with Remarkably Low G+C Content of Chromosomal DNA.</title>
        <authorList>
            <person name="Ruckert C."/>
            <person name="Albersmeier A."/>
            <person name="Winkler A."/>
            <person name="Tauch A."/>
        </authorList>
    </citation>
    <scope>NUCLEOTIDE SEQUENCE [LARGE SCALE GENOMIC DNA]</scope>
    <source>
        <strain evidence="3 5">DSM 20755</strain>
    </source>
</reference>
<dbReference type="Proteomes" id="UP000271380">
    <property type="component" value="Chromosome"/>
</dbReference>
<reference evidence="4 6" key="2">
    <citation type="submission" date="2018-12" db="EMBL/GenBank/DDBJ databases">
        <authorList>
            <consortium name="Pathogen Informatics"/>
        </authorList>
    </citation>
    <scope>NUCLEOTIDE SEQUENCE [LARGE SCALE GENOMIC DNA]</scope>
    <source>
        <strain evidence="4 6">NCTC949</strain>
    </source>
</reference>
<dbReference type="Proteomes" id="UP000033457">
    <property type="component" value="Chromosome"/>
</dbReference>
<dbReference type="InterPro" id="IPR036465">
    <property type="entry name" value="vWFA_dom_sf"/>
</dbReference>
<dbReference type="STRING" id="35755.UL82_05000"/>
<proteinExistence type="predicted"/>
<dbReference type="EMBL" id="CP011312">
    <property type="protein sequence ID" value="AKE41176.1"/>
    <property type="molecule type" value="Genomic_DNA"/>
</dbReference>
<dbReference type="RefSeq" id="WP_046439327.1">
    <property type="nucleotide sequence ID" value="NZ_CP011312.1"/>
</dbReference>
<protein>
    <submittedName>
        <fullName evidence="4">Secreted protein</fullName>
    </submittedName>
    <submittedName>
        <fullName evidence="3">von Willebrand factor type A domain</fullName>
    </submittedName>
</protein>
<dbReference type="SMART" id="SM00327">
    <property type="entry name" value="VWA"/>
    <property type="match status" value="1"/>
</dbReference>
<feature type="transmembrane region" description="Helical" evidence="1">
    <location>
        <begin position="12"/>
        <end position="36"/>
    </location>
</feature>
<evidence type="ECO:0000313" key="5">
    <source>
        <dbReference type="Proteomes" id="UP000033457"/>
    </source>
</evidence>
<sequence>MGRHTTGEKNNKIAGSLIATIIAIIVAIALAVFWFVSTRTNDSTMTSANCVAGDLSLGVAADTEERAQSFIEAYNASSPIVRDHCVTARYSELSEAGVYLTTSSEGQVNALLTEANRSAATLDWPTIAQIPAGVISTGAFDWNNPDAITYAVATNSVAAALVSAQVNNNSVDTIHDDLNTNRTTTLDGAVADQAQTISATENDKAEGYSFFAAPDLYVPVRAVALSPTDSVSEDTTRAGADFSSSQTVAETTNTTARIAAYEALALFDGSATADSNASAPGSNQEQPVTDTLYLFDTSASMGTVFETTAQAIADAALAIGAQNHPVALWNYSSPLNPGVTQGWRVNVAFSNGAGGNEAATAVTRFGTGGMSYTRSSLHAALSSASAQAQETSRPVRVVLVTTGTDDTDDLSTSTQTAQAAGVILDVVHIGTGEQDTAVATAAQELKGNVYLASEPNQIADAIASASGLGS</sequence>
<evidence type="ECO:0000259" key="2">
    <source>
        <dbReference type="PROSITE" id="PS50234"/>
    </source>
</evidence>
<keyword evidence="1" id="KW-1133">Transmembrane helix</keyword>
<name>A0A0F6TDG9_9CORY</name>
<keyword evidence="1" id="KW-0472">Membrane</keyword>
<keyword evidence="1" id="KW-0812">Transmembrane</keyword>